<accession>A0A4R5ML07</accession>
<dbReference type="Proteomes" id="UP000295668">
    <property type="component" value="Unassembled WGS sequence"/>
</dbReference>
<reference evidence="1 2" key="1">
    <citation type="submission" date="2019-02" db="EMBL/GenBank/DDBJ databases">
        <title>Pedobacter sp. nov., a novel speices isolated from soil of pinguins habitat in Antarcitica.</title>
        <authorList>
            <person name="He R.-H."/>
        </authorList>
    </citation>
    <scope>NUCLEOTIDE SEQUENCE [LARGE SCALE GENOMIC DNA]</scope>
    <source>
        <strain evidence="1 2">E01020</strain>
    </source>
</reference>
<protein>
    <submittedName>
        <fullName evidence="1">Uncharacterized protein</fullName>
    </submittedName>
</protein>
<dbReference type="RefSeq" id="WP_133262100.1">
    <property type="nucleotide sequence ID" value="NZ_SJCY01000004.1"/>
</dbReference>
<dbReference type="OrthoDB" id="928829at2"/>
<dbReference type="AlphaFoldDB" id="A0A4R5ML07"/>
<proteinExistence type="predicted"/>
<organism evidence="1 2">
    <name type="scientific">Pedobacter changchengzhani</name>
    <dbReference type="NCBI Taxonomy" id="2529274"/>
    <lineage>
        <taxon>Bacteria</taxon>
        <taxon>Pseudomonadati</taxon>
        <taxon>Bacteroidota</taxon>
        <taxon>Sphingobacteriia</taxon>
        <taxon>Sphingobacteriales</taxon>
        <taxon>Sphingobacteriaceae</taxon>
        <taxon>Pedobacter</taxon>
    </lineage>
</organism>
<gene>
    <name evidence="1" type="ORF">EZJ43_07565</name>
</gene>
<comment type="caution">
    <text evidence="1">The sequence shown here is derived from an EMBL/GenBank/DDBJ whole genome shotgun (WGS) entry which is preliminary data.</text>
</comment>
<keyword evidence="2" id="KW-1185">Reference proteome</keyword>
<sequence length="282" mass="32610">MEQQDLPEDAFEPNSDEALQFENELLKLKMRAELGASMFEVNSDIPAGIENAFLKNILAFEKASAEKKVVTVYEKLLNPEFLPEAELKDGEVTEALLKLEELLHSYNIVVGYAKDYSDRIKYKFLTEELFDVEIDGFDIPDMFTHFNYEEFHPDHLADLISSTEEFISDWFQKSIDKDCWIISEHLILPDAKVLEKSVVMLQINNIFENTGIYTNTKYEVLDSDFTLMDDEKGMGFVEGRATYYINASNGTTECIEGPFKLYFSLSFGLWQIFHIVFPGFYY</sequence>
<name>A0A4R5ML07_9SPHI</name>
<dbReference type="EMBL" id="SJCY01000004">
    <property type="protein sequence ID" value="TDG36370.1"/>
    <property type="molecule type" value="Genomic_DNA"/>
</dbReference>
<evidence type="ECO:0000313" key="2">
    <source>
        <dbReference type="Proteomes" id="UP000295668"/>
    </source>
</evidence>
<evidence type="ECO:0000313" key="1">
    <source>
        <dbReference type="EMBL" id="TDG36370.1"/>
    </source>
</evidence>